<evidence type="ECO:0008006" key="4">
    <source>
        <dbReference type="Google" id="ProtNLM"/>
    </source>
</evidence>
<name>A0A128A3E0_9ARCH</name>
<proteinExistence type="predicted"/>
<protein>
    <recommendedName>
        <fullName evidence="4">PEFG-CTERM sorting domain-containing protein</fullName>
    </recommendedName>
</protein>
<evidence type="ECO:0000313" key="2">
    <source>
        <dbReference type="EMBL" id="CUR51870.1"/>
    </source>
</evidence>
<organism evidence="2 3">
    <name type="scientific">Nitrosotalea devaniterrae</name>
    <dbReference type="NCBI Taxonomy" id="1078905"/>
    <lineage>
        <taxon>Archaea</taxon>
        <taxon>Nitrososphaerota</taxon>
        <taxon>Nitrososphaeria</taxon>
        <taxon>Nitrosotaleales</taxon>
        <taxon>Nitrosotaleaceae</taxon>
        <taxon>Nitrosotalea</taxon>
    </lineage>
</organism>
<gene>
    <name evidence="2" type="ORF">NDEV_1105</name>
</gene>
<reference evidence="3" key="1">
    <citation type="submission" date="2015-10" db="EMBL/GenBank/DDBJ databases">
        <authorList>
            <person name="Lehtovirta-Morley L.E."/>
            <person name="Vieille C."/>
        </authorList>
    </citation>
    <scope>NUCLEOTIDE SEQUENCE [LARGE SCALE GENOMIC DNA]</scope>
</reference>
<feature type="transmembrane region" description="Helical" evidence="1">
    <location>
        <begin position="149"/>
        <end position="168"/>
    </location>
</feature>
<dbReference type="InterPro" id="IPR013783">
    <property type="entry name" value="Ig-like_fold"/>
</dbReference>
<dbReference type="KEGG" id="ndv:NDEV_1105"/>
<dbReference type="Proteomes" id="UP000196239">
    <property type="component" value="Chromosome 1"/>
</dbReference>
<dbReference type="EMBL" id="LN890280">
    <property type="protein sequence ID" value="CUR51870.1"/>
    <property type="molecule type" value="Genomic_DNA"/>
</dbReference>
<keyword evidence="1" id="KW-0812">Transmembrane</keyword>
<keyword evidence="1" id="KW-1133">Transmembrane helix</keyword>
<sequence>MMKVNVLTMNSKIHLVAIAFLTVSFLAVSAQTPITVSTDKTSYADGNTISISGTVADQLNVPISIVIRDSSHNMVYIAQTNPGSDGTYSTQAIAGGSTWKTAGTYEIDVTYGGADKTAKTTFEYTQGVSSQPSNTENQTNTTAPAIPEFGPLSVAVFAISFAVIIMYAKMRPTFKI</sequence>
<accession>A0A128A3E0</accession>
<dbReference type="Gene3D" id="2.60.40.10">
    <property type="entry name" value="Immunoglobulins"/>
    <property type="match status" value="1"/>
</dbReference>
<evidence type="ECO:0000256" key="1">
    <source>
        <dbReference type="SAM" id="Phobius"/>
    </source>
</evidence>
<evidence type="ECO:0000313" key="3">
    <source>
        <dbReference type="Proteomes" id="UP000196239"/>
    </source>
</evidence>
<keyword evidence="3" id="KW-1185">Reference proteome</keyword>
<keyword evidence="1" id="KW-0472">Membrane</keyword>
<dbReference type="AlphaFoldDB" id="A0A128A3E0"/>